<dbReference type="PRINTS" id="PR00466">
    <property type="entry name" value="GP91PHOX"/>
</dbReference>
<dbReference type="SUPFAM" id="SSF63380">
    <property type="entry name" value="Riboflavin synthase domain-like"/>
    <property type="match status" value="1"/>
</dbReference>
<dbReference type="SUPFAM" id="SSF52343">
    <property type="entry name" value="Ferredoxin reductase-like, C-terminal NADP-linked domain"/>
    <property type="match status" value="1"/>
</dbReference>
<keyword evidence="6" id="KW-0406">Ion transport</keyword>
<dbReference type="Gene3D" id="3.40.50.80">
    <property type="entry name" value="Nucleotide-binding domain of ferredoxin-NADP reductase (FNR) module"/>
    <property type="match status" value="1"/>
</dbReference>
<dbReference type="AlphaFoldDB" id="A0A9P6XG36"/>
<evidence type="ECO:0000256" key="3">
    <source>
        <dbReference type="ARBA" id="ARBA00022982"/>
    </source>
</evidence>
<dbReference type="InterPro" id="IPR013130">
    <property type="entry name" value="Fe3_Rdtase_TM_dom"/>
</dbReference>
<evidence type="ECO:0000256" key="6">
    <source>
        <dbReference type="ARBA" id="ARBA00023065"/>
    </source>
</evidence>
<keyword evidence="3" id="KW-0249">Electron transport</keyword>
<dbReference type="EMBL" id="JAANQT010000217">
    <property type="protein sequence ID" value="KAG1313129.1"/>
    <property type="molecule type" value="Genomic_DNA"/>
</dbReference>
<keyword evidence="5" id="KW-0560">Oxidoreductase</keyword>
<evidence type="ECO:0000313" key="12">
    <source>
        <dbReference type="Proteomes" id="UP000716291"/>
    </source>
</evidence>
<keyword evidence="2 9" id="KW-0812">Transmembrane</keyword>
<feature type="region of interest" description="Disordered" evidence="8">
    <location>
        <begin position="355"/>
        <end position="374"/>
    </location>
</feature>
<dbReference type="OrthoDB" id="167398at2759"/>
<feature type="transmembrane region" description="Helical" evidence="9">
    <location>
        <begin position="122"/>
        <end position="139"/>
    </location>
</feature>
<dbReference type="InterPro" id="IPR013112">
    <property type="entry name" value="FAD-bd_8"/>
</dbReference>
<feature type="compositionally biased region" description="Low complexity" evidence="8">
    <location>
        <begin position="364"/>
        <end position="374"/>
    </location>
</feature>
<evidence type="ECO:0000256" key="7">
    <source>
        <dbReference type="ARBA" id="ARBA00023136"/>
    </source>
</evidence>
<dbReference type="GO" id="GO:0006811">
    <property type="term" value="P:monoatomic ion transport"/>
    <property type="evidence" value="ECO:0007669"/>
    <property type="project" value="UniProtKB-KW"/>
</dbReference>
<evidence type="ECO:0000256" key="5">
    <source>
        <dbReference type="ARBA" id="ARBA00023002"/>
    </source>
</evidence>
<dbReference type="GO" id="GO:0005886">
    <property type="term" value="C:plasma membrane"/>
    <property type="evidence" value="ECO:0007669"/>
    <property type="project" value="TreeGrafter"/>
</dbReference>
<keyword evidence="12" id="KW-1185">Reference proteome</keyword>
<evidence type="ECO:0000256" key="4">
    <source>
        <dbReference type="ARBA" id="ARBA00022989"/>
    </source>
</evidence>
<dbReference type="Pfam" id="PF08030">
    <property type="entry name" value="NAD_binding_6"/>
    <property type="match status" value="1"/>
</dbReference>
<comment type="subcellular location">
    <subcellularLocation>
        <location evidence="1">Membrane</location>
        <topology evidence="1">Multi-pass membrane protein</topology>
    </subcellularLocation>
</comment>
<dbReference type="Proteomes" id="UP000716291">
    <property type="component" value="Unassembled WGS sequence"/>
</dbReference>
<protein>
    <recommendedName>
        <fullName evidence="10">FAD-binding FR-type domain-containing protein</fullName>
    </recommendedName>
</protein>
<dbReference type="Pfam" id="PF01794">
    <property type="entry name" value="Ferric_reduct"/>
    <property type="match status" value="1"/>
</dbReference>
<sequence length="587" mass="67582">MEIRTTSTFYVCGISYAFFCWALFTFYCIGYQINRLRVYYVRNKRIAGQEKVVETLPGSKFFSYFNYVVRIPFVTEMIAVKHIIGMFLFMAVNLLFILFAPFKMAEGQTFYISSIGIFDRRAAFVGMVNWGFVFFLAQRNSVLPKMSGLTFEELIPFHRWVARVGLAEFIPHFVWRMYHIWDRTHIVKDVLFRNLEQTTGTIAMLGFLLMFVTSFEFVRRRFFEIFYYCHIIGVIVAIIFSCMHETTCFAFFIPAVVLWAFDRAVRSYQSWIVKTKAVRVDEVASTSTTQEGIFRVLFEYAGMVNFRPGQYVFVSMARQGSKLLGYANWHPYTISEVFRLNQNLDSGIEERVMEGAGPKEKGASSDINSLSDTSSLRRRANVGYGEETTTTMASVHVKALGKYTKEILDAASRNEPIAVSVDGPFGPQLQYQDYPVLALFGTGIGITPAMAIVKDCVERRASGIRTVSTENIYLTWAVRSSEEILPFMDMFTYWHDHVNRAILPIHFSFTIFVTRMNEGPDYFDKMHGFNIIYGRRPDIVDSLQKVKTLSPHQRVWVHACGPDSFTKSVVNEAVKHHFAAHNETFEF</sequence>
<comment type="caution">
    <text evidence="11">The sequence shown here is derived from an EMBL/GenBank/DDBJ whole genome shotgun (WGS) entry which is preliminary data.</text>
</comment>
<name>A0A9P6XG36_RHIOR</name>
<dbReference type="InterPro" id="IPR000778">
    <property type="entry name" value="Cyt_b245_heavy_chain"/>
</dbReference>
<keyword evidence="7 9" id="KW-0472">Membrane</keyword>
<dbReference type="InterPro" id="IPR039261">
    <property type="entry name" value="FNR_nucleotide-bd"/>
</dbReference>
<proteinExistence type="predicted"/>
<dbReference type="InterPro" id="IPR013121">
    <property type="entry name" value="Fe_red_NAD-bd_6"/>
</dbReference>
<gene>
    <name evidence="11" type="ORF">G6F64_002488</name>
</gene>
<accession>A0A9P6XG36</accession>
<dbReference type="InterPro" id="IPR050369">
    <property type="entry name" value="RBOH/FRE"/>
</dbReference>
<dbReference type="CDD" id="cd06186">
    <property type="entry name" value="NOX_Duox_like_FAD_NADP"/>
    <property type="match status" value="1"/>
</dbReference>
<dbReference type="GO" id="GO:0016175">
    <property type="term" value="F:superoxide-generating NAD(P)H oxidase activity"/>
    <property type="evidence" value="ECO:0007669"/>
    <property type="project" value="TreeGrafter"/>
</dbReference>
<dbReference type="SFLD" id="SFLDS00052">
    <property type="entry name" value="Ferric_Reductase_Domain"/>
    <property type="match status" value="1"/>
</dbReference>
<evidence type="ECO:0000256" key="9">
    <source>
        <dbReference type="SAM" id="Phobius"/>
    </source>
</evidence>
<dbReference type="SFLD" id="SFLDG01168">
    <property type="entry name" value="Ferric_reductase_subgroup_(FRE"/>
    <property type="match status" value="1"/>
</dbReference>
<reference evidence="11" key="1">
    <citation type="journal article" date="2020" name="Microb. Genom.">
        <title>Genetic diversity of clinical and environmental Mucorales isolates obtained from an investigation of mucormycosis cases among solid organ transplant recipients.</title>
        <authorList>
            <person name="Nguyen M.H."/>
            <person name="Kaul D."/>
            <person name="Muto C."/>
            <person name="Cheng S.J."/>
            <person name="Richter R.A."/>
            <person name="Bruno V.M."/>
            <person name="Liu G."/>
            <person name="Beyhan S."/>
            <person name="Sundermann A.J."/>
            <person name="Mounaud S."/>
            <person name="Pasculle A.W."/>
            <person name="Nierman W.C."/>
            <person name="Driscoll E."/>
            <person name="Cumbie R."/>
            <person name="Clancy C.J."/>
            <person name="Dupont C.L."/>
        </authorList>
    </citation>
    <scope>NUCLEOTIDE SEQUENCE</scope>
    <source>
        <strain evidence="11">GL11</strain>
    </source>
</reference>
<evidence type="ECO:0000259" key="10">
    <source>
        <dbReference type="PROSITE" id="PS51384"/>
    </source>
</evidence>
<dbReference type="PROSITE" id="PS51384">
    <property type="entry name" value="FAD_FR"/>
    <property type="match status" value="1"/>
</dbReference>
<feature type="transmembrane region" description="Helical" evidence="9">
    <location>
        <begin position="83"/>
        <end position="102"/>
    </location>
</feature>
<evidence type="ECO:0000313" key="11">
    <source>
        <dbReference type="EMBL" id="KAG1313129.1"/>
    </source>
</evidence>
<feature type="transmembrane region" description="Helical" evidence="9">
    <location>
        <begin position="6"/>
        <end position="29"/>
    </location>
</feature>
<feature type="transmembrane region" description="Helical" evidence="9">
    <location>
        <begin position="198"/>
        <end position="218"/>
    </location>
</feature>
<evidence type="ECO:0000256" key="2">
    <source>
        <dbReference type="ARBA" id="ARBA00022692"/>
    </source>
</evidence>
<dbReference type="PANTHER" id="PTHR11972:SF69">
    <property type="entry name" value="FERRIC REDUCTION OXIDASE 6-RELATED"/>
    <property type="match status" value="1"/>
</dbReference>
<keyword evidence="6" id="KW-0813">Transport</keyword>
<dbReference type="Pfam" id="PF08022">
    <property type="entry name" value="FAD_binding_8"/>
    <property type="match status" value="1"/>
</dbReference>
<dbReference type="PANTHER" id="PTHR11972">
    <property type="entry name" value="NADPH OXIDASE"/>
    <property type="match status" value="1"/>
</dbReference>
<organism evidence="11 12">
    <name type="scientific">Rhizopus oryzae</name>
    <name type="common">Mucormycosis agent</name>
    <name type="synonym">Rhizopus arrhizus var. delemar</name>
    <dbReference type="NCBI Taxonomy" id="64495"/>
    <lineage>
        <taxon>Eukaryota</taxon>
        <taxon>Fungi</taxon>
        <taxon>Fungi incertae sedis</taxon>
        <taxon>Mucoromycota</taxon>
        <taxon>Mucoromycotina</taxon>
        <taxon>Mucoromycetes</taxon>
        <taxon>Mucorales</taxon>
        <taxon>Mucorineae</taxon>
        <taxon>Rhizopodaceae</taxon>
        <taxon>Rhizopus</taxon>
    </lineage>
</organism>
<feature type="domain" description="FAD-binding FR-type" evidence="10">
    <location>
        <begin position="273"/>
        <end position="431"/>
    </location>
</feature>
<dbReference type="InterPro" id="IPR017927">
    <property type="entry name" value="FAD-bd_FR_type"/>
</dbReference>
<evidence type="ECO:0000256" key="8">
    <source>
        <dbReference type="SAM" id="MobiDB-lite"/>
    </source>
</evidence>
<keyword evidence="4 9" id="KW-1133">Transmembrane helix</keyword>
<dbReference type="InterPro" id="IPR017938">
    <property type="entry name" value="Riboflavin_synthase-like_b-brl"/>
</dbReference>
<feature type="transmembrane region" description="Helical" evidence="9">
    <location>
        <begin position="225"/>
        <end position="243"/>
    </location>
</feature>
<evidence type="ECO:0000256" key="1">
    <source>
        <dbReference type="ARBA" id="ARBA00004141"/>
    </source>
</evidence>